<dbReference type="Proteomes" id="UP000248724">
    <property type="component" value="Unassembled WGS sequence"/>
</dbReference>
<reference evidence="2 3" key="1">
    <citation type="journal article" date="2017" name="Nature">
        <title>Atmospheric trace gases support primary production in Antarctic desert surface soil.</title>
        <authorList>
            <person name="Ji M."/>
            <person name="Greening C."/>
            <person name="Vanwonterghem I."/>
            <person name="Carere C.R."/>
            <person name="Bay S.K."/>
            <person name="Steen J.A."/>
            <person name="Montgomery K."/>
            <person name="Lines T."/>
            <person name="Beardall J."/>
            <person name="van Dorst J."/>
            <person name="Snape I."/>
            <person name="Stott M.B."/>
            <person name="Hugenholtz P."/>
            <person name="Ferrari B.C."/>
        </authorList>
    </citation>
    <scope>NUCLEOTIDE SEQUENCE [LARGE SCALE GENOMIC DNA]</scope>
    <source>
        <strain evidence="2">RRmetagenome_bin12</strain>
    </source>
</reference>
<name>A0A2W5ZML4_9BACT</name>
<gene>
    <name evidence="2" type="ORF">DLM65_00055</name>
    <name evidence="1" type="ORF">JF886_06895</name>
</gene>
<evidence type="ECO:0000313" key="1">
    <source>
        <dbReference type="EMBL" id="MBJ7594580.1"/>
    </source>
</evidence>
<organism evidence="2 3">
    <name type="scientific">Candidatus Aeolococcus gillhamiae</name>
    <dbReference type="NCBI Taxonomy" id="3127015"/>
    <lineage>
        <taxon>Bacteria</taxon>
        <taxon>Bacillati</taxon>
        <taxon>Candidatus Dormiibacterota</taxon>
        <taxon>Candidatus Dormibacteria</taxon>
        <taxon>Candidatus Aeolococcales</taxon>
        <taxon>Candidatus Aeolococcaceae</taxon>
        <taxon>Candidatus Aeolococcus</taxon>
    </lineage>
</organism>
<reference evidence="1 4" key="3">
    <citation type="submission" date="2020-10" db="EMBL/GenBank/DDBJ databases">
        <title>Ca. Dormibacterota MAGs.</title>
        <authorList>
            <person name="Montgomery K."/>
        </authorList>
    </citation>
    <scope>NUCLEOTIDE SEQUENCE [LARGE SCALE GENOMIC DNA]</scope>
    <source>
        <strain evidence="1">SC8812_S17_18</strain>
    </source>
</reference>
<evidence type="ECO:0000313" key="4">
    <source>
        <dbReference type="Proteomes" id="UP000606991"/>
    </source>
</evidence>
<accession>A0A2W5ZML4</accession>
<dbReference type="AlphaFoldDB" id="A0A2W5ZML4"/>
<sequence>MTTLDTCPRCRAERLAVVYFDAKDEPIGGHIQCPDCGPRHSEELSFDATVGETLLERKAS</sequence>
<accession>A0A934JX18</accession>
<comment type="caution">
    <text evidence="2">The sequence shown here is derived from an EMBL/GenBank/DDBJ whole genome shotgun (WGS) entry which is preliminary data.</text>
</comment>
<proteinExistence type="predicted"/>
<reference evidence="2" key="2">
    <citation type="submission" date="2018-05" db="EMBL/GenBank/DDBJ databases">
        <authorList>
            <person name="Ferrari B."/>
        </authorList>
    </citation>
    <scope>NUCLEOTIDE SEQUENCE</scope>
    <source>
        <strain evidence="2">RRmetagenome_bin12</strain>
    </source>
</reference>
<evidence type="ECO:0000313" key="3">
    <source>
        <dbReference type="Proteomes" id="UP000248724"/>
    </source>
</evidence>
<dbReference type="Proteomes" id="UP000606991">
    <property type="component" value="Unassembled WGS sequence"/>
</dbReference>
<dbReference type="EMBL" id="JAEKNS010000074">
    <property type="protein sequence ID" value="MBJ7594580.1"/>
    <property type="molecule type" value="Genomic_DNA"/>
</dbReference>
<dbReference type="RefSeq" id="WP_337310903.1">
    <property type="nucleotide sequence ID" value="NZ_JAEKNS010000074.1"/>
</dbReference>
<dbReference type="EMBL" id="QHBU01000001">
    <property type="protein sequence ID" value="PZR84375.1"/>
    <property type="molecule type" value="Genomic_DNA"/>
</dbReference>
<protein>
    <submittedName>
        <fullName evidence="2">Uncharacterized protein</fullName>
    </submittedName>
</protein>
<evidence type="ECO:0000313" key="2">
    <source>
        <dbReference type="EMBL" id="PZR84375.1"/>
    </source>
</evidence>